<gene>
    <name evidence="5" type="ORF">LPMP_331200</name>
</gene>
<keyword evidence="2" id="KW-0812">Transmembrane</keyword>
<evidence type="ECO:0000256" key="1">
    <source>
        <dbReference type="SAM" id="MobiDB-lite"/>
    </source>
</evidence>
<dbReference type="GeneID" id="22578273"/>
<evidence type="ECO:0000313" key="6">
    <source>
        <dbReference type="Proteomes" id="UP000063063"/>
    </source>
</evidence>
<dbReference type="OrthoDB" id="262776at2759"/>
<keyword evidence="2" id="KW-1133">Transmembrane helix</keyword>
<feature type="domain" description="DUF7497" evidence="3">
    <location>
        <begin position="163"/>
        <end position="264"/>
    </location>
</feature>
<dbReference type="RefSeq" id="XP_010702212.1">
    <property type="nucleotide sequence ID" value="XM_010703910.1"/>
</dbReference>
<feature type="compositionally biased region" description="Low complexity" evidence="1">
    <location>
        <begin position="154"/>
        <end position="163"/>
    </location>
</feature>
<dbReference type="InterPro" id="IPR055921">
    <property type="entry name" value="DUF7498"/>
</dbReference>
<evidence type="ECO:0000259" key="4">
    <source>
        <dbReference type="Pfam" id="PF24328"/>
    </source>
</evidence>
<organism evidence="5 6">
    <name type="scientific">Leishmania panamensis</name>
    <dbReference type="NCBI Taxonomy" id="5679"/>
    <lineage>
        <taxon>Eukaryota</taxon>
        <taxon>Discoba</taxon>
        <taxon>Euglenozoa</taxon>
        <taxon>Kinetoplastea</taxon>
        <taxon>Metakinetoplastina</taxon>
        <taxon>Trypanosomatida</taxon>
        <taxon>Trypanosomatidae</taxon>
        <taxon>Leishmaniinae</taxon>
        <taxon>Leishmania</taxon>
        <taxon>Leishmania guyanensis species complex</taxon>
    </lineage>
</organism>
<name>A0A088SHU9_LEIPA</name>
<evidence type="ECO:0000256" key="2">
    <source>
        <dbReference type="SAM" id="Phobius"/>
    </source>
</evidence>
<dbReference type="eggNOG" id="ENOG502SDJN">
    <property type="taxonomic scope" value="Eukaryota"/>
</dbReference>
<evidence type="ECO:0000313" key="5">
    <source>
        <dbReference type="EMBL" id="AIO01412.1"/>
    </source>
</evidence>
<protein>
    <submittedName>
        <fullName evidence="5">Uncharacterized protein</fullName>
    </submittedName>
</protein>
<feature type="region of interest" description="Disordered" evidence="1">
    <location>
        <begin position="154"/>
        <end position="174"/>
    </location>
</feature>
<dbReference type="EMBL" id="CP009402">
    <property type="protein sequence ID" value="AIO01412.1"/>
    <property type="molecule type" value="Genomic_DNA"/>
</dbReference>
<evidence type="ECO:0000259" key="3">
    <source>
        <dbReference type="Pfam" id="PF24327"/>
    </source>
</evidence>
<accession>A0A088SHU9</accession>
<dbReference type="VEuPathDB" id="TriTrypDB:LPMP_331200"/>
<dbReference type="KEGG" id="lpan:LPMP_331200"/>
<sequence length="470" mass="48571">MSGTEPQRHSPRGKKSGTLRSPRVHSCNTYAVVWALCLALAVVNPAAYATPAVTGATCTVNSDGWCINSALKFDGTDLATVTALRIGSTDTEQQNITCTDKFAVTATTISCTVAMASSAIAGLYPATLVLGNGTQVEAGSVLLGALWETQGMPTWTSTTPSSPHKVTGESSSWPSTGETWTISGTFDPAKSYSVVFYNTEADAVPGNPSPVTCAALSVTATKLTCTIIAANGVMGMYRFLVKDTTSDTLLLGSTSLNSIAVNPPLPAVTGASGECATSSAACISGATLTIKGTNFNHRDALYQRFSVGVTKAQRSAIRLAPTAVSETDVTATLTVADGTPAGSYPVFVEVQVCMMQMMSPLRYVGNLVLNSGSVAGFNMEMLTGSFPEAQGAIDGDGSKMSSGYVAAVVLASIFGVLFLAVLTALTVVCVRGANRSRCMADANNFWGSMGSELPGVAPAYQGVTKDFARH</sequence>
<keyword evidence="6" id="KW-1185">Reference proteome</keyword>
<dbReference type="InterPro" id="IPR055920">
    <property type="entry name" value="DUF7497"/>
</dbReference>
<dbReference type="Proteomes" id="UP000063063">
    <property type="component" value="Chromosome 33"/>
</dbReference>
<feature type="domain" description="DUF7498" evidence="4">
    <location>
        <begin position="273"/>
        <end position="370"/>
    </location>
</feature>
<dbReference type="Pfam" id="PF24328">
    <property type="entry name" value="DUF7498"/>
    <property type="match status" value="1"/>
</dbReference>
<dbReference type="Pfam" id="PF24327">
    <property type="entry name" value="DUF7497"/>
    <property type="match status" value="1"/>
</dbReference>
<dbReference type="AlphaFoldDB" id="A0A088SHU9"/>
<reference evidence="5 6" key="1">
    <citation type="journal article" date="2015" name="Sci. Rep.">
        <title>The genome of Leishmania panamensis: insights into genomics of the L. (Viannia) subgenus.</title>
        <authorList>
            <person name="Llanes A."/>
            <person name="Restrepo C.M."/>
            <person name="Vecchio G.D."/>
            <person name="Anguizola F.J."/>
            <person name="Lleonart R."/>
        </authorList>
    </citation>
    <scope>NUCLEOTIDE SEQUENCE [LARGE SCALE GENOMIC DNA]</scope>
    <source>
        <strain evidence="5 6">MHOM/PA/94/PSC-1</strain>
    </source>
</reference>
<dbReference type="VEuPathDB" id="TriTrypDB:LPAL13_330017100"/>
<feature type="transmembrane region" description="Helical" evidence="2">
    <location>
        <begin position="404"/>
        <end position="430"/>
    </location>
</feature>
<proteinExistence type="predicted"/>
<feature type="region of interest" description="Disordered" evidence="1">
    <location>
        <begin position="1"/>
        <end position="22"/>
    </location>
</feature>
<keyword evidence="2" id="KW-0472">Membrane</keyword>